<organism evidence="1 2">
    <name type="scientific">Leptospira santarosai str. ZUN179</name>
    <dbReference type="NCBI Taxonomy" id="1049985"/>
    <lineage>
        <taxon>Bacteria</taxon>
        <taxon>Pseudomonadati</taxon>
        <taxon>Spirochaetota</taxon>
        <taxon>Spirochaetia</taxon>
        <taxon>Leptospirales</taxon>
        <taxon>Leptospiraceae</taxon>
        <taxon>Leptospira</taxon>
    </lineage>
</organism>
<comment type="caution">
    <text evidence="1">The sequence shown here is derived from an EMBL/GenBank/DDBJ whole genome shotgun (WGS) entry which is preliminary data.</text>
</comment>
<accession>M6UR25</accession>
<evidence type="ECO:0000313" key="1">
    <source>
        <dbReference type="EMBL" id="EMO47020.1"/>
    </source>
</evidence>
<dbReference type="Proteomes" id="UP000012160">
    <property type="component" value="Unassembled WGS sequence"/>
</dbReference>
<gene>
    <name evidence="1" type="ORF">LEP1GSC187_1098</name>
</gene>
<reference evidence="1 2" key="1">
    <citation type="submission" date="2013-01" db="EMBL/GenBank/DDBJ databases">
        <authorList>
            <person name="Harkins D.M."/>
            <person name="Durkin A.S."/>
            <person name="Brinkac L.M."/>
            <person name="Haft D.H."/>
            <person name="Selengut J.D."/>
            <person name="Sanka R."/>
            <person name="DePew J."/>
            <person name="Purushe J."/>
            <person name="Matthias M.A."/>
            <person name="Vinetz J.M."/>
            <person name="Sutton G.G."/>
            <person name="Nierman W.C."/>
            <person name="Fouts D.E."/>
        </authorList>
    </citation>
    <scope>NUCLEOTIDE SEQUENCE [LARGE SCALE GENOMIC DNA]</scope>
    <source>
        <strain evidence="1 2">ZUN179</strain>
    </source>
</reference>
<dbReference type="AlphaFoldDB" id="M6UR25"/>
<name>M6UR25_9LEPT</name>
<sequence>MQNPRWKDWLAQAERDWARCLCIRVFSPKLVSSVKSRSKNVTDLLHKHYKKLILHKSNKVQKTYFYLVLIFSTMSLFSCDKPKEISPEKFQTLIRKSSDLHVVTYLGIEKEKAILKVSTRSSIDSEKWKDEYFYARETPDLYFWIDENIYGITVPNFNKLYSYLLSLENKEFQFGEWTILTRDQLRAKEKNKEIRITIKRYTYFTFSLDGSKIAYGSLSIKFNPARDVRYKELWRELMNHIR</sequence>
<protein>
    <submittedName>
        <fullName evidence="1">Uncharacterized protein</fullName>
    </submittedName>
</protein>
<evidence type="ECO:0000313" key="2">
    <source>
        <dbReference type="Proteomes" id="UP000012160"/>
    </source>
</evidence>
<dbReference type="EMBL" id="AHOQ02000011">
    <property type="protein sequence ID" value="EMO47020.1"/>
    <property type="molecule type" value="Genomic_DNA"/>
</dbReference>
<proteinExistence type="predicted"/>